<feature type="compositionally biased region" description="Polar residues" evidence="1">
    <location>
        <begin position="169"/>
        <end position="182"/>
    </location>
</feature>
<evidence type="ECO:0000313" key="2">
    <source>
        <dbReference type="EMBL" id="PZD73578.1"/>
    </source>
</evidence>
<evidence type="ECO:0000313" key="3">
    <source>
        <dbReference type="Proteomes" id="UP000248857"/>
    </source>
</evidence>
<reference evidence="2 3" key="1">
    <citation type="journal article" date="2018" name="Sci. Rep.">
        <title>A novel species of the marine cyanobacterium Acaryochloris with a unique pigment content and lifestyle.</title>
        <authorList>
            <person name="Partensky F."/>
            <person name="Six C."/>
            <person name="Ratin M."/>
            <person name="Garczarek L."/>
            <person name="Vaulot D."/>
            <person name="Probert I."/>
            <person name="Calteau A."/>
            <person name="Gourvil P."/>
            <person name="Marie D."/>
            <person name="Grebert T."/>
            <person name="Bouchier C."/>
            <person name="Le Panse S."/>
            <person name="Gachenot M."/>
            <person name="Rodriguez F."/>
            <person name="Garrido J.L."/>
        </authorList>
    </citation>
    <scope>NUCLEOTIDE SEQUENCE [LARGE SCALE GENOMIC DNA]</scope>
    <source>
        <strain evidence="2 3">RCC1774</strain>
    </source>
</reference>
<sequence>MDSKDQYTQEFRSATEFPKTIDGLDSSEADLMYREIRAYLVRTNRSQGQLKRYNNDYRSDIKIYKTEITELQNTTSRLQLAINSLAAQKQEIFQEKVEAINLLEEEIGNLSSHLDTLSNAFDGIVGFDSPNAQWGSQSFTQRVFAFLKSVRQIVQWWRRDNPQPVVEGSQGNVLPSVIQNGTNDDRIENPRMHTDPASINRALRDDTG</sequence>
<gene>
    <name evidence="2" type="ORF">C1752_02054</name>
</gene>
<dbReference type="Proteomes" id="UP000248857">
    <property type="component" value="Unassembled WGS sequence"/>
</dbReference>
<organism evidence="2 3">
    <name type="scientific">Acaryochloris thomasi RCC1774</name>
    <dbReference type="NCBI Taxonomy" id="1764569"/>
    <lineage>
        <taxon>Bacteria</taxon>
        <taxon>Bacillati</taxon>
        <taxon>Cyanobacteriota</taxon>
        <taxon>Cyanophyceae</taxon>
        <taxon>Acaryochloridales</taxon>
        <taxon>Acaryochloridaceae</taxon>
        <taxon>Acaryochloris</taxon>
        <taxon>Acaryochloris thomasi</taxon>
    </lineage>
</organism>
<dbReference type="OrthoDB" id="572753at2"/>
<name>A0A2W1JJH7_9CYAN</name>
<protein>
    <submittedName>
        <fullName evidence="2">Uncharacterized protein</fullName>
    </submittedName>
</protein>
<feature type="region of interest" description="Disordered" evidence="1">
    <location>
        <begin position="168"/>
        <end position="193"/>
    </location>
</feature>
<keyword evidence="3" id="KW-1185">Reference proteome</keyword>
<accession>A0A2W1JJH7</accession>
<comment type="caution">
    <text evidence="2">The sequence shown here is derived from an EMBL/GenBank/DDBJ whole genome shotgun (WGS) entry which is preliminary data.</text>
</comment>
<dbReference type="RefSeq" id="WP_110986016.1">
    <property type="nucleotide sequence ID" value="NZ_CAWNWM010000005.1"/>
</dbReference>
<dbReference type="AlphaFoldDB" id="A0A2W1JJH7"/>
<proteinExistence type="predicted"/>
<dbReference type="EMBL" id="PQWO01000005">
    <property type="protein sequence ID" value="PZD73578.1"/>
    <property type="molecule type" value="Genomic_DNA"/>
</dbReference>
<evidence type="ECO:0000256" key="1">
    <source>
        <dbReference type="SAM" id="MobiDB-lite"/>
    </source>
</evidence>
<feature type="compositionally biased region" description="Basic and acidic residues" evidence="1">
    <location>
        <begin position="183"/>
        <end position="193"/>
    </location>
</feature>